<keyword evidence="7" id="KW-1185">Reference proteome</keyword>
<evidence type="ECO:0000256" key="4">
    <source>
        <dbReference type="SAM" id="SignalP"/>
    </source>
</evidence>
<keyword evidence="1 4" id="KW-0732">Signal</keyword>
<keyword evidence="3" id="KW-1133">Transmembrane helix</keyword>
<proteinExistence type="predicted"/>
<dbReference type="SMART" id="SM00409">
    <property type="entry name" value="IG"/>
    <property type="match status" value="2"/>
</dbReference>
<evidence type="ECO:0000313" key="7">
    <source>
        <dbReference type="Proteomes" id="UP001178508"/>
    </source>
</evidence>
<dbReference type="PANTHER" id="PTHR11481">
    <property type="entry name" value="IMMUNOGLOBULIN FC RECEPTOR"/>
    <property type="match status" value="1"/>
</dbReference>
<dbReference type="InterPro" id="IPR050488">
    <property type="entry name" value="Ig_Fc_receptor"/>
</dbReference>
<feature type="signal peptide" evidence="4">
    <location>
        <begin position="1"/>
        <end position="23"/>
    </location>
</feature>
<dbReference type="Proteomes" id="UP001178508">
    <property type="component" value="Chromosome 23"/>
</dbReference>
<dbReference type="EMBL" id="OY660886">
    <property type="protein sequence ID" value="CAJ1085713.1"/>
    <property type="molecule type" value="Genomic_DNA"/>
</dbReference>
<evidence type="ECO:0000313" key="6">
    <source>
        <dbReference type="EMBL" id="CAJ1085713.1"/>
    </source>
</evidence>
<dbReference type="GO" id="GO:0009897">
    <property type="term" value="C:external side of plasma membrane"/>
    <property type="evidence" value="ECO:0007669"/>
    <property type="project" value="TreeGrafter"/>
</dbReference>
<dbReference type="PANTHER" id="PTHR11481:SF64">
    <property type="entry name" value="FC RECEPTOR-LIKE PROTEIN 4"/>
    <property type="match status" value="1"/>
</dbReference>
<evidence type="ECO:0000259" key="5">
    <source>
        <dbReference type="PROSITE" id="PS50835"/>
    </source>
</evidence>
<keyword evidence="3" id="KW-0812">Transmembrane</keyword>
<dbReference type="InterPro" id="IPR007110">
    <property type="entry name" value="Ig-like_dom"/>
</dbReference>
<dbReference type="InterPro" id="IPR036179">
    <property type="entry name" value="Ig-like_dom_sf"/>
</dbReference>
<dbReference type="SUPFAM" id="SSF48726">
    <property type="entry name" value="Immunoglobulin"/>
    <property type="match status" value="2"/>
</dbReference>
<dbReference type="GO" id="GO:0007166">
    <property type="term" value="P:cell surface receptor signaling pathway"/>
    <property type="evidence" value="ECO:0007669"/>
    <property type="project" value="TreeGrafter"/>
</dbReference>
<keyword evidence="2" id="KW-1015">Disulfide bond</keyword>
<dbReference type="AlphaFoldDB" id="A0AAV1HIF9"/>
<dbReference type="GO" id="GO:0004888">
    <property type="term" value="F:transmembrane signaling receptor activity"/>
    <property type="evidence" value="ECO:0007669"/>
    <property type="project" value="TreeGrafter"/>
</dbReference>
<reference evidence="6" key="1">
    <citation type="submission" date="2023-08" db="EMBL/GenBank/DDBJ databases">
        <authorList>
            <person name="Alioto T."/>
            <person name="Alioto T."/>
            <person name="Gomez Garrido J."/>
        </authorList>
    </citation>
    <scope>NUCLEOTIDE SEQUENCE</scope>
</reference>
<feature type="chain" id="PRO_5043314807" evidence="4">
    <location>
        <begin position="24"/>
        <end position="272"/>
    </location>
</feature>
<evidence type="ECO:0000256" key="2">
    <source>
        <dbReference type="ARBA" id="ARBA00023157"/>
    </source>
</evidence>
<dbReference type="GO" id="GO:0006955">
    <property type="term" value="P:immune response"/>
    <property type="evidence" value="ECO:0007669"/>
    <property type="project" value="TreeGrafter"/>
</dbReference>
<evidence type="ECO:0000256" key="1">
    <source>
        <dbReference type="ARBA" id="ARBA00022729"/>
    </source>
</evidence>
<organism evidence="6 7">
    <name type="scientific">Xyrichtys novacula</name>
    <name type="common">Pearly razorfish</name>
    <name type="synonym">Hemipteronotus novacula</name>
    <dbReference type="NCBI Taxonomy" id="13765"/>
    <lineage>
        <taxon>Eukaryota</taxon>
        <taxon>Metazoa</taxon>
        <taxon>Chordata</taxon>
        <taxon>Craniata</taxon>
        <taxon>Vertebrata</taxon>
        <taxon>Euteleostomi</taxon>
        <taxon>Actinopterygii</taxon>
        <taxon>Neopterygii</taxon>
        <taxon>Teleostei</taxon>
        <taxon>Neoteleostei</taxon>
        <taxon>Acanthomorphata</taxon>
        <taxon>Eupercaria</taxon>
        <taxon>Labriformes</taxon>
        <taxon>Labridae</taxon>
        <taxon>Xyrichtys</taxon>
    </lineage>
</organism>
<sequence length="272" mass="29764">MNIMTIITLCAVIATLRVQPNRSQFFSYGSVSLSCEFQGNSSGWTVKRNTLKNTNESCHSGPNKTKSFCSFPDLYPFDSGKYWCESAAGGCSEAVNITVTDDPVILESPALPVEEGDIVTLGCKIRATDSIEHTNIFPKNHTAHFYKDGLLIGSSSTGNRTIHRVSKSDEGFYSCNISGVGHSKESWLTVRGRPEVLNSPFEHARLPVVVVCLLLISVISVTLLCLWRSHKGKVDPDLPYTDVTITQGVQPNRITDVGAVPTFYSTVKPENT</sequence>
<feature type="domain" description="Ig-like" evidence="5">
    <location>
        <begin position="103"/>
        <end position="189"/>
    </location>
</feature>
<evidence type="ECO:0000256" key="3">
    <source>
        <dbReference type="SAM" id="Phobius"/>
    </source>
</evidence>
<dbReference type="InterPro" id="IPR003599">
    <property type="entry name" value="Ig_sub"/>
</dbReference>
<protein>
    <submittedName>
        <fullName evidence="6">Uncharacterized protein LOC125884181 isoform X2</fullName>
    </submittedName>
</protein>
<dbReference type="PROSITE" id="PS50835">
    <property type="entry name" value="IG_LIKE"/>
    <property type="match status" value="1"/>
</dbReference>
<dbReference type="InterPro" id="IPR013783">
    <property type="entry name" value="Ig-like_fold"/>
</dbReference>
<name>A0AAV1HIF9_XYRNO</name>
<feature type="transmembrane region" description="Helical" evidence="3">
    <location>
        <begin position="206"/>
        <end position="227"/>
    </location>
</feature>
<dbReference type="Gene3D" id="2.60.40.10">
    <property type="entry name" value="Immunoglobulins"/>
    <property type="match status" value="2"/>
</dbReference>
<accession>A0AAV1HIF9</accession>
<keyword evidence="3" id="KW-0472">Membrane</keyword>
<gene>
    <name evidence="6" type="ORF">XNOV1_A008048</name>
</gene>